<reference evidence="1 2" key="1">
    <citation type="journal article" date="2022" name="bioRxiv">
        <title>The genome of the oomycete Peronosclerospora sorghi, a cosmopolitan pathogen of maize and sorghum, is inflated with dispersed pseudogenes.</title>
        <authorList>
            <person name="Fletcher K."/>
            <person name="Martin F."/>
            <person name="Isakeit T."/>
            <person name="Cavanaugh K."/>
            <person name="Magill C."/>
            <person name="Michelmore R."/>
        </authorList>
    </citation>
    <scope>NUCLEOTIDE SEQUENCE [LARGE SCALE GENOMIC DNA]</scope>
    <source>
        <strain evidence="1">P6</strain>
    </source>
</reference>
<protein>
    <submittedName>
        <fullName evidence="1">Uncharacterized protein</fullName>
    </submittedName>
</protein>
<dbReference type="Proteomes" id="UP001163321">
    <property type="component" value="Chromosome 5"/>
</dbReference>
<accession>A0ACC0VZ10</accession>
<sequence length="1004" mass="112837">MAGGWETARKVTRPAILTSNPSTGLLEVPGKDWVVLKLGHLGVIHQVEVDTYHFKGNFPESCIIYGTRYFGDLCHDDKSSKETGIKWEVVLPRAKLIAHKQHYFSFVDGNVNLIPNGVNFVNCSDGGGELHTEMETKLAMSSHSPLHVEWRDVTESSTRGEVTIPRGQLMRAAVKELKIGQLMHEDDFKLFDSMSALELMDPKMDCGMLVNGAPPPSIRARLEKGCVQLEFASARDVLATLDKLFCCEVAWLTGSPLAQSLLTSVYLHRDPLAALFAQLVTPVDCILASDCDVREILTTHVGNSAKDSLLLVMCTMFLATFQTANIIRDAVLRADIYEEEDFSPGNGMDIGSLALVSVEALDTMLQVTQERFEVLLMQHKAASSKKAAKKKHKKISGSGPGYEFLDSNARAGALICEAFIRRIRLRRELLATYAGLGLAGGVLDLQRAREGFHRAFELVERMATERLELDPECYGGKPIGFDPSISRLLLSGSPPRDVNIPPIDETLEQMKKVLKEMLIGCSPAEWQGMEDLRIFLVEFSRQEPTIVARSYVLVSVLRVRRRLFLYADSKIYARYNFMDWLSAAMVLNGVPTVLLSTQEGVLYSTRCIETVYESLKVFLHNRSRQRTRIEYLLEEWSVLQAEATAVDDKFTTEMNIQKAAYPRYFTAWSLEESVLLMIQYVVLGLELELYAPSEFGTVYWCVCARDLLLSSLYANKWLVVGCRYLDYLEGSRLQNLNITWTFVEKMKEIMLPHQPRGSSLSMEQPEDKEVVMLSLPCAPTKSSKKSKMKHKKHHHSAGATVTHSSSADCKPVDRARARFLREIKYTELQRSLVRAYFQLFHALERDGLVKGNAPRYSTCTIRFEHRFAPFQKLHYPAALTYDDFDENNDFRSYEPALIYKSAEECFKTARAHAEALLTSDQGVTTMRTTPGDDGRLVRGMELQALRQVSIANCLWLAQRSQHAGAKTKTPAPALAPSIQLDFSIHPHFPVVVLATSSAIETPRQ</sequence>
<name>A0ACC0VZ10_9STRA</name>
<gene>
    <name evidence="1" type="ORF">PsorP6_009327</name>
</gene>
<evidence type="ECO:0000313" key="1">
    <source>
        <dbReference type="EMBL" id="KAI9911610.1"/>
    </source>
</evidence>
<keyword evidence="2" id="KW-1185">Reference proteome</keyword>
<dbReference type="EMBL" id="CM047584">
    <property type="protein sequence ID" value="KAI9911610.1"/>
    <property type="molecule type" value="Genomic_DNA"/>
</dbReference>
<organism evidence="1 2">
    <name type="scientific">Peronosclerospora sorghi</name>
    <dbReference type="NCBI Taxonomy" id="230839"/>
    <lineage>
        <taxon>Eukaryota</taxon>
        <taxon>Sar</taxon>
        <taxon>Stramenopiles</taxon>
        <taxon>Oomycota</taxon>
        <taxon>Peronosporomycetes</taxon>
        <taxon>Peronosporales</taxon>
        <taxon>Peronosporaceae</taxon>
        <taxon>Peronosclerospora</taxon>
    </lineage>
</organism>
<evidence type="ECO:0000313" key="2">
    <source>
        <dbReference type="Proteomes" id="UP001163321"/>
    </source>
</evidence>
<comment type="caution">
    <text evidence="1">The sequence shown here is derived from an EMBL/GenBank/DDBJ whole genome shotgun (WGS) entry which is preliminary data.</text>
</comment>
<proteinExistence type="predicted"/>